<name>A0A166LC06_9BASI</name>
<keyword evidence="2" id="KW-1185">Reference proteome</keyword>
<organism evidence="1 2">
    <name type="scientific">Calocera cornea HHB12733</name>
    <dbReference type="NCBI Taxonomy" id="1353952"/>
    <lineage>
        <taxon>Eukaryota</taxon>
        <taxon>Fungi</taxon>
        <taxon>Dikarya</taxon>
        <taxon>Basidiomycota</taxon>
        <taxon>Agaricomycotina</taxon>
        <taxon>Dacrymycetes</taxon>
        <taxon>Dacrymycetales</taxon>
        <taxon>Dacrymycetaceae</taxon>
        <taxon>Calocera</taxon>
    </lineage>
</organism>
<evidence type="ECO:0000313" key="1">
    <source>
        <dbReference type="EMBL" id="KZT46456.1"/>
    </source>
</evidence>
<accession>A0A166LC06</accession>
<gene>
    <name evidence="1" type="ORF">CALCODRAFT_505180</name>
</gene>
<dbReference type="AlphaFoldDB" id="A0A166LC06"/>
<dbReference type="EMBL" id="KV424333">
    <property type="protein sequence ID" value="KZT46456.1"/>
    <property type="molecule type" value="Genomic_DNA"/>
</dbReference>
<reference evidence="1 2" key="1">
    <citation type="journal article" date="2016" name="Mol. Biol. Evol.">
        <title>Comparative Genomics of Early-Diverging Mushroom-Forming Fungi Provides Insights into the Origins of Lignocellulose Decay Capabilities.</title>
        <authorList>
            <person name="Nagy L.G."/>
            <person name="Riley R."/>
            <person name="Tritt A."/>
            <person name="Adam C."/>
            <person name="Daum C."/>
            <person name="Floudas D."/>
            <person name="Sun H."/>
            <person name="Yadav J.S."/>
            <person name="Pangilinan J."/>
            <person name="Larsson K.H."/>
            <person name="Matsuura K."/>
            <person name="Barry K."/>
            <person name="Labutti K."/>
            <person name="Kuo R."/>
            <person name="Ohm R.A."/>
            <person name="Bhattacharya S.S."/>
            <person name="Shirouzu T."/>
            <person name="Yoshinaga Y."/>
            <person name="Martin F.M."/>
            <person name="Grigoriev I.V."/>
            <person name="Hibbett D.S."/>
        </authorList>
    </citation>
    <scope>NUCLEOTIDE SEQUENCE [LARGE SCALE GENOMIC DNA]</scope>
    <source>
        <strain evidence="1 2">HHB12733</strain>
    </source>
</reference>
<dbReference type="Proteomes" id="UP000076842">
    <property type="component" value="Unassembled WGS sequence"/>
</dbReference>
<proteinExistence type="predicted"/>
<dbReference type="InParanoid" id="A0A166LC06"/>
<evidence type="ECO:0000313" key="2">
    <source>
        <dbReference type="Proteomes" id="UP000076842"/>
    </source>
</evidence>
<sequence length="166" mass="18469">MARTLVLRSALRVFQSLTPAGPSVPGWDLRIPFRGPSHCMWTALLYKIRFHTVSLHPWERPNLGSACFKCVSPTPSHFHCFLFAAALPSRTVSSRLFDCPLAPRVVVSLDLPPRTIPGGKCCDRVNSAKSRASFGGLIFYGTETKYKESSGRASHRRSWVLSPGRR</sequence>
<protein>
    <submittedName>
        <fullName evidence="1">Uncharacterized protein</fullName>
    </submittedName>
</protein>